<accession>A0A6A6ABQ9</accession>
<dbReference type="RefSeq" id="XP_033522717.1">
    <property type="nucleotide sequence ID" value="XM_033666211.1"/>
</dbReference>
<dbReference type="EMBL" id="ML977508">
    <property type="protein sequence ID" value="KAF2128328.1"/>
    <property type="molecule type" value="Genomic_DNA"/>
</dbReference>
<protein>
    <submittedName>
        <fullName evidence="1">Uncharacterized protein</fullName>
    </submittedName>
</protein>
<reference evidence="1" key="1">
    <citation type="journal article" date="2020" name="Stud. Mycol.">
        <title>101 Dothideomycetes genomes: a test case for predicting lifestyles and emergence of pathogens.</title>
        <authorList>
            <person name="Haridas S."/>
            <person name="Albert R."/>
            <person name="Binder M."/>
            <person name="Bloem J."/>
            <person name="Labutti K."/>
            <person name="Salamov A."/>
            <person name="Andreopoulos B."/>
            <person name="Baker S."/>
            <person name="Barry K."/>
            <person name="Bills G."/>
            <person name="Bluhm B."/>
            <person name="Cannon C."/>
            <person name="Castanera R."/>
            <person name="Culley D."/>
            <person name="Daum C."/>
            <person name="Ezra D."/>
            <person name="Gonzalez J."/>
            <person name="Henrissat B."/>
            <person name="Kuo A."/>
            <person name="Liang C."/>
            <person name="Lipzen A."/>
            <person name="Lutzoni F."/>
            <person name="Magnuson J."/>
            <person name="Mondo S."/>
            <person name="Nolan M."/>
            <person name="Ohm R."/>
            <person name="Pangilinan J."/>
            <person name="Park H.-J."/>
            <person name="Ramirez L."/>
            <person name="Alfaro M."/>
            <person name="Sun H."/>
            <person name="Tritt A."/>
            <person name="Yoshinaga Y."/>
            <person name="Zwiers L.-H."/>
            <person name="Turgeon B."/>
            <person name="Goodwin S."/>
            <person name="Spatafora J."/>
            <person name="Crous P."/>
            <person name="Grigoriev I."/>
        </authorList>
    </citation>
    <scope>NUCLEOTIDE SEQUENCE</scope>
    <source>
        <strain evidence="1">CBS 119687</strain>
    </source>
</reference>
<dbReference type="Proteomes" id="UP000799771">
    <property type="component" value="Unassembled WGS sequence"/>
</dbReference>
<evidence type="ECO:0000313" key="2">
    <source>
        <dbReference type="Proteomes" id="UP000799771"/>
    </source>
</evidence>
<name>A0A6A6ABQ9_9PLEO</name>
<evidence type="ECO:0000313" key="1">
    <source>
        <dbReference type="EMBL" id="KAF2128328.1"/>
    </source>
</evidence>
<sequence>MLQGRGPSYTLLSACVSCYCALSNPIVAWRVKTPFQEEEDEVKKKKKKMMMHLKSNERRGKVQAPTTLPIYSGWKVGGLDNDSEYAKRRHAKSQIPPRFSIYAYVCVCMGVP</sequence>
<organism evidence="1 2">
    <name type="scientific">Dothidotthia symphoricarpi CBS 119687</name>
    <dbReference type="NCBI Taxonomy" id="1392245"/>
    <lineage>
        <taxon>Eukaryota</taxon>
        <taxon>Fungi</taxon>
        <taxon>Dikarya</taxon>
        <taxon>Ascomycota</taxon>
        <taxon>Pezizomycotina</taxon>
        <taxon>Dothideomycetes</taxon>
        <taxon>Pleosporomycetidae</taxon>
        <taxon>Pleosporales</taxon>
        <taxon>Dothidotthiaceae</taxon>
        <taxon>Dothidotthia</taxon>
    </lineage>
</organism>
<dbReference type="GeneID" id="54406643"/>
<proteinExistence type="predicted"/>
<keyword evidence="2" id="KW-1185">Reference proteome</keyword>
<dbReference type="AlphaFoldDB" id="A0A6A6ABQ9"/>
<gene>
    <name evidence="1" type="ORF">P153DRAFT_34863</name>
</gene>